<feature type="transmembrane region" description="Helical" evidence="6">
    <location>
        <begin position="6"/>
        <end position="28"/>
    </location>
</feature>
<keyword evidence="8" id="KW-1185">Reference proteome</keyword>
<keyword evidence="4 6" id="KW-1133">Transmembrane helix</keyword>
<feature type="transmembrane region" description="Helical" evidence="6">
    <location>
        <begin position="169"/>
        <end position="190"/>
    </location>
</feature>
<sequence>MKELLAHWQIDGTATTLLLLITGFMFFTKGFSKKTVAFATLLLVALCFFSPLAVLSSHYLFSAHMIVHVLLLLAAGPLLVLCLPPDGKRFGTFFLFLKQHPLAGWLTGIGTMWFWHVPVLFNSAMALSHHNGLGIVHITEAVSLIAAGILFSAPVIHPNKNYRLDALSGVVYLFTACVGCSLLGLLITFAPPGMYRHFLSMHDNLGLNKIILQSGITQATDQQAAGLIMWVPCCLIYVSGAMVLLMQWFKQKEEAITYAE</sequence>
<gene>
    <name evidence="7" type="ORF">FSB75_00600</name>
</gene>
<evidence type="ECO:0000256" key="6">
    <source>
        <dbReference type="SAM" id="Phobius"/>
    </source>
</evidence>
<feature type="transmembrane region" description="Helical" evidence="6">
    <location>
        <begin position="227"/>
        <end position="246"/>
    </location>
</feature>
<feature type="transmembrane region" description="Helical" evidence="6">
    <location>
        <begin position="61"/>
        <end position="83"/>
    </location>
</feature>
<feature type="transmembrane region" description="Helical" evidence="6">
    <location>
        <begin position="35"/>
        <end position="55"/>
    </location>
</feature>
<reference evidence="7 8" key="1">
    <citation type="journal article" date="2015" name="Int. J. Syst. Evol. Microbiol.">
        <title>Flavisolibacter ginsenosidimutans sp. nov., with ginsenoside-converting activity isolated from soil used for cultivating ginseng.</title>
        <authorList>
            <person name="Zhao Y."/>
            <person name="Liu Q."/>
            <person name="Kang M.S."/>
            <person name="Jin F."/>
            <person name="Yu H."/>
            <person name="Im W.T."/>
        </authorList>
    </citation>
    <scope>NUCLEOTIDE SEQUENCE [LARGE SCALE GENOMIC DNA]</scope>
    <source>
        <strain evidence="7 8">Gsoil 636</strain>
    </source>
</reference>
<dbReference type="GO" id="GO:0005886">
    <property type="term" value="C:plasma membrane"/>
    <property type="evidence" value="ECO:0007669"/>
    <property type="project" value="UniProtKB-SubCell"/>
</dbReference>
<evidence type="ECO:0000256" key="2">
    <source>
        <dbReference type="ARBA" id="ARBA00022475"/>
    </source>
</evidence>
<evidence type="ECO:0000256" key="3">
    <source>
        <dbReference type="ARBA" id="ARBA00022692"/>
    </source>
</evidence>
<accession>A0A5B8UDN4</accession>
<keyword evidence="2" id="KW-1003">Cell membrane</keyword>
<keyword evidence="3 6" id="KW-0812">Transmembrane</keyword>
<dbReference type="OrthoDB" id="259025at2"/>
<dbReference type="Proteomes" id="UP000321204">
    <property type="component" value="Chromosome"/>
</dbReference>
<proteinExistence type="predicted"/>
<dbReference type="InterPro" id="IPR019108">
    <property type="entry name" value="Caa3_assmbl_CtaG-rel"/>
</dbReference>
<dbReference type="EMBL" id="CP042433">
    <property type="protein sequence ID" value="QEC54455.1"/>
    <property type="molecule type" value="Genomic_DNA"/>
</dbReference>
<evidence type="ECO:0000313" key="8">
    <source>
        <dbReference type="Proteomes" id="UP000321204"/>
    </source>
</evidence>
<evidence type="ECO:0000313" key="7">
    <source>
        <dbReference type="EMBL" id="QEC54455.1"/>
    </source>
</evidence>
<protein>
    <submittedName>
        <fullName evidence="7">Cytochrome c oxidase assembly protein</fullName>
    </submittedName>
</protein>
<name>A0A5B8UDN4_9BACT</name>
<evidence type="ECO:0000256" key="1">
    <source>
        <dbReference type="ARBA" id="ARBA00004651"/>
    </source>
</evidence>
<evidence type="ECO:0000256" key="5">
    <source>
        <dbReference type="ARBA" id="ARBA00023136"/>
    </source>
</evidence>
<dbReference type="AlphaFoldDB" id="A0A5B8UDN4"/>
<evidence type="ECO:0000256" key="4">
    <source>
        <dbReference type="ARBA" id="ARBA00022989"/>
    </source>
</evidence>
<dbReference type="Pfam" id="PF09678">
    <property type="entry name" value="Caa3_CtaG"/>
    <property type="match status" value="1"/>
</dbReference>
<feature type="transmembrane region" description="Helical" evidence="6">
    <location>
        <begin position="135"/>
        <end position="157"/>
    </location>
</feature>
<comment type="subcellular location">
    <subcellularLocation>
        <location evidence="1">Cell membrane</location>
        <topology evidence="1">Multi-pass membrane protein</topology>
    </subcellularLocation>
</comment>
<feature type="transmembrane region" description="Helical" evidence="6">
    <location>
        <begin position="95"/>
        <end position="115"/>
    </location>
</feature>
<dbReference type="KEGG" id="fgg:FSB75_00600"/>
<organism evidence="7 8">
    <name type="scientific">Flavisolibacter ginsenosidimutans</name>
    <dbReference type="NCBI Taxonomy" id="661481"/>
    <lineage>
        <taxon>Bacteria</taxon>
        <taxon>Pseudomonadati</taxon>
        <taxon>Bacteroidota</taxon>
        <taxon>Chitinophagia</taxon>
        <taxon>Chitinophagales</taxon>
        <taxon>Chitinophagaceae</taxon>
        <taxon>Flavisolibacter</taxon>
    </lineage>
</organism>
<keyword evidence="5 6" id="KW-0472">Membrane</keyword>
<dbReference type="RefSeq" id="WP_146781399.1">
    <property type="nucleotide sequence ID" value="NZ_BAABIO010000006.1"/>
</dbReference>